<evidence type="ECO:0000313" key="3">
    <source>
        <dbReference type="EMBL" id="QKS54020.1"/>
    </source>
</evidence>
<dbReference type="KEGG" id="aoz:HUE56_26390"/>
<dbReference type="Pfam" id="PF13763">
    <property type="entry name" value="DUF4167"/>
    <property type="match status" value="1"/>
</dbReference>
<name>A0A6N1AR18_9PROT</name>
<feature type="domain" description="DUF4167" evidence="2">
    <location>
        <begin position="23"/>
        <end position="75"/>
    </location>
</feature>
<evidence type="ECO:0000313" key="4">
    <source>
        <dbReference type="Proteomes" id="UP000509702"/>
    </source>
</evidence>
<sequence length="78" mass="8785">MAFESPTRRGAKPSFRARPRPAFQTDVHPANRMGGSAVQKQAQWLSRAAEADRAGDAVQAELCRQYAEHWFRVSRGQE</sequence>
<gene>
    <name evidence="3" type="ORF">HUE56_26390</name>
</gene>
<dbReference type="InterPro" id="IPR025430">
    <property type="entry name" value="DUF4167"/>
</dbReference>
<organism evidence="3 4">
    <name type="scientific">Azospirillum oryzae</name>
    <dbReference type="NCBI Taxonomy" id="286727"/>
    <lineage>
        <taxon>Bacteria</taxon>
        <taxon>Pseudomonadati</taxon>
        <taxon>Pseudomonadota</taxon>
        <taxon>Alphaproteobacteria</taxon>
        <taxon>Rhodospirillales</taxon>
        <taxon>Azospirillaceae</taxon>
        <taxon>Azospirillum</taxon>
    </lineage>
</organism>
<evidence type="ECO:0000256" key="1">
    <source>
        <dbReference type="SAM" id="MobiDB-lite"/>
    </source>
</evidence>
<evidence type="ECO:0000259" key="2">
    <source>
        <dbReference type="Pfam" id="PF13763"/>
    </source>
</evidence>
<protein>
    <submittedName>
        <fullName evidence="3">DUF4167 domain-containing protein</fullName>
    </submittedName>
</protein>
<accession>A0A6N1AR18</accession>
<dbReference type="RefSeq" id="WP_149199669.1">
    <property type="nucleotide sequence ID" value="NZ_VTTM01000005.1"/>
</dbReference>
<feature type="compositionally biased region" description="Basic residues" evidence="1">
    <location>
        <begin position="9"/>
        <end position="19"/>
    </location>
</feature>
<dbReference type="AlphaFoldDB" id="A0A6N1AR18"/>
<keyword evidence="3" id="KW-0614">Plasmid</keyword>
<reference evidence="3 4" key="1">
    <citation type="submission" date="2020-06" db="EMBL/GenBank/DDBJ databases">
        <title>Complete genome of Azosprillum oryzae KACC14407.</title>
        <authorList>
            <person name="Kim M."/>
            <person name="Park Y.-J."/>
            <person name="Shin J.-H."/>
        </authorList>
    </citation>
    <scope>NUCLEOTIDE SEQUENCE [LARGE SCALE GENOMIC DNA]</scope>
    <source>
        <strain evidence="3 4">KACC 14407</strain>
        <plasmid evidence="3 4">unnamed6</plasmid>
    </source>
</reference>
<keyword evidence="4" id="KW-1185">Reference proteome</keyword>
<dbReference type="Proteomes" id="UP000509702">
    <property type="component" value="Plasmid unnamed6"/>
</dbReference>
<dbReference type="OrthoDB" id="7307544at2"/>
<dbReference type="EMBL" id="CP054621">
    <property type="protein sequence ID" value="QKS54020.1"/>
    <property type="molecule type" value="Genomic_DNA"/>
</dbReference>
<geneLocation type="plasmid" evidence="3 4">
    <name>unnamed6</name>
</geneLocation>
<proteinExistence type="predicted"/>
<feature type="region of interest" description="Disordered" evidence="1">
    <location>
        <begin position="1"/>
        <end position="36"/>
    </location>
</feature>